<keyword evidence="6" id="KW-0238">DNA-binding</keyword>
<dbReference type="AlphaFoldDB" id="A0A5R9G299"/>
<reference evidence="12 13" key="1">
    <citation type="submission" date="2019-05" db="EMBL/GenBank/DDBJ databases">
        <authorList>
            <person name="Narsing Rao M.P."/>
            <person name="Li W.J."/>
        </authorList>
    </citation>
    <scope>NUCLEOTIDE SEQUENCE [LARGE SCALE GENOMIC DNA]</scope>
    <source>
        <strain evidence="12 13">SYSU_K30003</strain>
    </source>
</reference>
<keyword evidence="2" id="KW-0963">Cytoplasm</keyword>
<name>A0A5R9G299_9BACL</name>
<dbReference type="InterPro" id="IPR011006">
    <property type="entry name" value="CheY-like_superfamily"/>
</dbReference>
<dbReference type="PANTHER" id="PTHR42713">
    <property type="entry name" value="HISTIDINE KINASE-RELATED"/>
    <property type="match status" value="1"/>
</dbReference>
<organism evidence="12 13">
    <name type="scientific">Paenibacillus antri</name>
    <dbReference type="NCBI Taxonomy" id="2582848"/>
    <lineage>
        <taxon>Bacteria</taxon>
        <taxon>Bacillati</taxon>
        <taxon>Bacillota</taxon>
        <taxon>Bacilli</taxon>
        <taxon>Bacillales</taxon>
        <taxon>Paenibacillaceae</taxon>
        <taxon>Paenibacillus</taxon>
    </lineage>
</organism>
<keyword evidence="4" id="KW-0902">Two-component regulatory system</keyword>
<dbReference type="PANTHER" id="PTHR42713:SF3">
    <property type="entry name" value="TRANSCRIPTIONAL REGULATORY PROTEIN HPTR"/>
    <property type="match status" value="1"/>
</dbReference>
<evidence type="ECO:0000256" key="4">
    <source>
        <dbReference type="ARBA" id="ARBA00023012"/>
    </source>
</evidence>
<protein>
    <submittedName>
        <fullName evidence="12">Response regulator</fullName>
    </submittedName>
</protein>
<dbReference type="PROSITE" id="PS01124">
    <property type="entry name" value="HTH_ARAC_FAMILY_2"/>
    <property type="match status" value="1"/>
</dbReference>
<dbReference type="GO" id="GO:0005737">
    <property type="term" value="C:cytoplasm"/>
    <property type="evidence" value="ECO:0007669"/>
    <property type="project" value="UniProtKB-SubCell"/>
</dbReference>
<evidence type="ECO:0000256" key="6">
    <source>
        <dbReference type="ARBA" id="ARBA00023125"/>
    </source>
</evidence>
<keyword evidence="5" id="KW-0805">Transcription regulation</keyword>
<keyword evidence="3 8" id="KW-0597">Phosphoprotein</keyword>
<proteinExistence type="predicted"/>
<evidence type="ECO:0000313" key="13">
    <source>
        <dbReference type="Proteomes" id="UP000309676"/>
    </source>
</evidence>
<evidence type="ECO:0000256" key="1">
    <source>
        <dbReference type="ARBA" id="ARBA00004496"/>
    </source>
</evidence>
<dbReference type="SUPFAM" id="SSF52172">
    <property type="entry name" value="CheY-like"/>
    <property type="match status" value="1"/>
</dbReference>
<dbReference type="Gene3D" id="3.40.50.2300">
    <property type="match status" value="1"/>
</dbReference>
<dbReference type="SMART" id="SM00342">
    <property type="entry name" value="HTH_ARAC"/>
    <property type="match status" value="1"/>
</dbReference>
<dbReference type="PROSITE" id="PS50110">
    <property type="entry name" value="RESPONSE_REGULATORY"/>
    <property type="match status" value="1"/>
</dbReference>
<evidence type="ECO:0000313" key="12">
    <source>
        <dbReference type="EMBL" id="TLS49149.1"/>
    </source>
</evidence>
<dbReference type="PRINTS" id="PR00032">
    <property type="entry name" value="HTHARAC"/>
</dbReference>
<keyword evidence="13" id="KW-1185">Reference proteome</keyword>
<dbReference type="RefSeq" id="WP_138197347.1">
    <property type="nucleotide sequence ID" value="NZ_VCIW01000023.1"/>
</dbReference>
<evidence type="ECO:0000259" key="11">
    <source>
        <dbReference type="PROSITE" id="PS50110"/>
    </source>
</evidence>
<keyword evidence="9" id="KW-0175">Coiled coil</keyword>
<dbReference type="Pfam" id="PF00072">
    <property type="entry name" value="Response_reg"/>
    <property type="match status" value="1"/>
</dbReference>
<dbReference type="InterPro" id="IPR009057">
    <property type="entry name" value="Homeodomain-like_sf"/>
</dbReference>
<dbReference type="InterPro" id="IPR001789">
    <property type="entry name" value="Sig_transdc_resp-reg_receiver"/>
</dbReference>
<dbReference type="OrthoDB" id="384217at2"/>
<accession>A0A5R9G299</accession>
<dbReference type="Proteomes" id="UP000309676">
    <property type="component" value="Unassembled WGS sequence"/>
</dbReference>
<dbReference type="InterPro" id="IPR020449">
    <property type="entry name" value="Tscrpt_reg_AraC-type_HTH"/>
</dbReference>
<evidence type="ECO:0000256" key="2">
    <source>
        <dbReference type="ARBA" id="ARBA00022490"/>
    </source>
</evidence>
<evidence type="ECO:0000256" key="7">
    <source>
        <dbReference type="ARBA" id="ARBA00023163"/>
    </source>
</evidence>
<feature type="domain" description="HTH araC/xylS-type" evidence="10">
    <location>
        <begin position="422"/>
        <end position="521"/>
    </location>
</feature>
<sequence>MTTYKLLIVEDERWEREGLLDFLDWASLGIEIVGAARDGIDGWERALELEPDLIITDIRMPGMDGLEMAKKIKEAMPETVIVVLTGFSDFEYARRALQTQVNQYVLKPIEEEELQRAVTEAVEECARVRRRRRDEEELRAAALEHRALAIAKLAADAMEGRLPKERAPELRKAAGFASASGAFAAIAFAGVPGLAEDDVRRAVGAPCLALPDAGGAVEHAWTVVLAADDAAARAVADGLAARLAKPGGFVRPEDAVVAVGGAADGLTEAWKSVRAARSALEYAVFWGLSGVTLPEAVEREKAAFYAEANEFLAKVGAYAKQVVYGVSALDEKKTVDAASGLFDAISSQRGAEREYVRNYLTGLYFELSMLAGDPEASEGEAAARFDRLSTLRQFRAHGLAAAKSMIAFLANKREGKDDYIVSKVNRLIETSYMSTDLSLTAAAAEVFLSPNYLGALYKKATGRTFHERLTECRMDKAKELLGRSEYKVSRVAKEVGIPNTSYFCTVFKNAVGMTPGEYQELAHR</sequence>
<dbReference type="InterPro" id="IPR051552">
    <property type="entry name" value="HptR"/>
</dbReference>
<feature type="coiled-coil region" evidence="9">
    <location>
        <begin position="111"/>
        <end position="138"/>
    </location>
</feature>
<dbReference type="GO" id="GO:0003700">
    <property type="term" value="F:DNA-binding transcription factor activity"/>
    <property type="evidence" value="ECO:0007669"/>
    <property type="project" value="InterPro"/>
</dbReference>
<evidence type="ECO:0000259" key="10">
    <source>
        <dbReference type="PROSITE" id="PS01124"/>
    </source>
</evidence>
<gene>
    <name evidence="12" type="ORF">FE782_26310</name>
</gene>
<evidence type="ECO:0000256" key="5">
    <source>
        <dbReference type="ARBA" id="ARBA00023015"/>
    </source>
</evidence>
<dbReference type="SMART" id="SM00448">
    <property type="entry name" value="REC"/>
    <property type="match status" value="1"/>
</dbReference>
<comment type="caution">
    <text evidence="12">The sequence shown here is derived from an EMBL/GenBank/DDBJ whole genome shotgun (WGS) entry which is preliminary data.</text>
</comment>
<dbReference type="SUPFAM" id="SSF46689">
    <property type="entry name" value="Homeodomain-like"/>
    <property type="match status" value="1"/>
</dbReference>
<keyword evidence="7" id="KW-0804">Transcription</keyword>
<dbReference type="Pfam" id="PF12833">
    <property type="entry name" value="HTH_18"/>
    <property type="match status" value="1"/>
</dbReference>
<dbReference type="GO" id="GO:0000160">
    <property type="term" value="P:phosphorelay signal transduction system"/>
    <property type="evidence" value="ECO:0007669"/>
    <property type="project" value="UniProtKB-KW"/>
</dbReference>
<comment type="subcellular location">
    <subcellularLocation>
        <location evidence="1">Cytoplasm</location>
    </subcellularLocation>
</comment>
<evidence type="ECO:0000256" key="9">
    <source>
        <dbReference type="SAM" id="Coils"/>
    </source>
</evidence>
<dbReference type="Gene3D" id="1.10.10.60">
    <property type="entry name" value="Homeodomain-like"/>
    <property type="match status" value="2"/>
</dbReference>
<dbReference type="EMBL" id="VCIW01000023">
    <property type="protein sequence ID" value="TLS49149.1"/>
    <property type="molecule type" value="Genomic_DNA"/>
</dbReference>
<dbReference type="CDD" id="cd17536">
    <property type="entry name" value="REC_YesN-like"/>
    <property type="match status" value="1"/>
</dbReference>
<dbReference type="GO" id="GO:0043565">
    <property type="term" value="F:sequence-specific DNA binding"/>
    <property type="evidence" value="ECO:0007669"/>
    <property type="project" value="InterPro"/>
</dbReference>
<feature type="modified residue" description="4-aspartylphosphate" evidence="8">
    <location>
        <position position="57"/>
    </location>
</feature>
<evidence type="ECO:0000256" key="8">
    <source>
        <dbReference type="PROSITE-ProRule" id="PRU00169"/>
    </source>
</evidence>
<dbReference type="InterPro" id="IPR018060">
    <property type="entry name" value="HTH_AraC"/>
</dbReference>
<feature type="domain" description="Response regulatory" evidence="11">
    <location>
        <begin position="5"/>
        <end position="122"/>
    </location>
</feature>
<evidence type="ECO:0000256" key="3">
    <source>
        <dbReference type="ARBA" id="ARBA00022553"/>
    </source>
</evidence>